<reference evidence="8" key="3">
    <citation type="submission" date="2018-07" db="EMBL/GenBank/DDBJ databases">
        <authorList>
            <person name="Quirk P.G."/>
            <person name="Krulwich T.A."/>
        </authorList>
    </citation>
    <scope>NUCLEOTIDE SEQUENCE</scope>
    <source>
        <strain evidence="8">CCRI-19302</strain>
    </source>
</reference>
<dbReference type="GO" id="GO:0003700">
    <property type="term" value="F:DNA-binding transcription factor activity"/>
    <property type="evidence" value="ECO:0007669"/>
    <property type="project" value="InterPro"/>
</dbReference>
<proteinExistence type="predicted"/>
<dbReference type="InterPro" id="IPR018060">
    <property type="entry name" value="HTH_AraC"/>
</dbReference>
<dbReference type="SUPFAM" id="SSF46689">
    <property type="entry name" value="Homeodomain-like"/>
    <property type="match status" value="1"/>
</dbReference>
<keyword evidence="1" id="KW-0805">Transcription regulation</keyword>
<sequence>MKKVPFLFELIVLLVLLLVIPTSIVTYYSSKSMLKYSEEEIAESAMARLESNSDLIELVLNNTVRNVLQIVKGSTFNTLRDANTYTILNHDYDNISKAFVIVDALNEIVNNNTAVHSAFFYLDDADYLVSTDKGIVRLDSYESIDWLTKAQEQMSGPSGLWYPRILTSQSVKDTENGDMQEMEVISYVYRLSKLVTATKGTIVINVSEDEICKYLNSSRFGTEMDGMLIDKNGIVISDVDKSKLFKELEDEAHIKDMLNSGNNSGFEYVSNSKEKMLYTYYRTSFNDWTYVAKYPMAKLMAKSYNMRTRYTLLTIIIIIVGTMLAIFAASRFSKPMRQLIKDLKSREGVEYNRSKNDLTFIANAFSQIQKQEENLHKLLKEREEETKNLALNNLMMGEITNETELNEIKKLFPYNHYIVALASVDNMKAYLHETNHDIRSYQRYVLFEKIERSFPDGYKVSCVRYIGGMLGIIINMKEYDHSKVPRTIGNVLTILKNEAAQVMGYTITIGVSAVHNNYEGIKDCTSEASEAVKSRLVEGRNSIIFWKSKNNEKIKYHYSYNSEKKILNYLNTGDKNSIEQELKMMINEIKSFPNVSNDNIVFIFNQLAGATVKYMAEHNMNTNRLVGHNSNIYSNIAEFDTLEEIEAYLNDLYRAIIESSSQDHDMNEVRYWEQIMKYINKHYKEEIVFEELAEKIGISYSYLRKLVKEETGKSLMDNVNLLRIEEVKRLLLHSNLNISQIAIEVGYRNVQSVNRFFKKYEGVSPSDFKNNQ</sequence>
<dbReference type="Gene3D" id="3.30.450.20">
    <property type="entry name" value="PAS domain"/>
    <property type="match status" value="1"/>
</dbReference>
<dbReference type="PANTHER" id="PTHR43280">
    <property type="entry name" value="ARAC-FAMILY TRANSCRIPTIONAL REGULATOR"/>
    <property type="match status" value="1"/>
</dbReference>
<organism evidence="8 9">
    <name type="scientific">Lachnotalea glycerini</name>
    <dbReference type="NCBI Taxonomy" id="1763509"/>
    <lineage>
        <taxon>Bacteria</taxon>
        <taxon>Bacillati</taxon>
        <taxon>Bacillota</taxon>
        <taxon>Clostridia</taxon>
        <taxon>Lachnospirales</taxon>
        <taxon>Lachnospiraceae</taxon>
        <taxon>Lachnotalea</taxon>
    </lineage>
</organism>
<dbReference type="EMBL" id="NOKA02000023">
    <property type="protein sequence ID" value="RDY31022.1"/>
    <property type="molecule type" value="Genomic_DNA"/>
</dbReference>
<dbReference type="Pfam" id="PF12833">
    <property type="entry name" value="HTH_18"/>
    <property type="match status" value="1"/>
</dbReference>
<dbReference type="CDD" id="cd00093">
    <property type="entry name" value="HTH_XRE"/>
    <property type="match status" value="1"/>
</dbReference>
<feature type="transmembrane region" description="Helical" evidence="5">
    <location>
        <begin position="310"/>
        <end position="329"/>
    </location>
</feature>
<evidence type="ECO:0000313" key="9">
    <source>
        <dbReference type="Proteomes" id="UP000216411"/>
    </source>
</evidence>
<reference evidence="7 10" key="2">
    <citation type="submission" date="2018-05" db="EMBL/GenBank/DDBJ databases">
        <title>Genomic Encyclopedia of Type Strains, Phase IV (KMG-IV): sequencing the most valuable type-strain genomes for metagenomic binning, comparative biology and taxonomic classification.</title>
        <authorList>
            <person name="Goeker M."/>
        </authorList>
    </citation>
    <scope>NUCLEOTIDE SEQUENCE [LARGE SCALE GENOMIC DNA]</scope>
    <source>
        <strain evidence="7 10">DSM 28816</strain>
    </source>
</reference>
<reference evidence="8 9" key="1">
    <citation type="journal article" date="2017" name="Genome Announc.">
        <title>Draft Genome Sequence of a Sporulating and Motile Strain of Lachnotalea glycerini Isolated from Water in Quebec City, Canada.</title>
        <authorList>
            <person name="Maheux A.F."/>
            <person name="Boudreau D.K."/>
            <person name="Berube E."/>
            <person name="Boissinot M."/>
            <person name="Raymond F."/>
            <person name="Brodeur S."/>
            <person name="Corbeil J."/>
            <person name="Isabel S."/>
            <person name="Omar R.F."/>
            <person name="Bergeron M.G."/>
        </authorList>
    </citation>
    <scope>NUCLEOTIDE SEQUENCE [LARGE SCALE GENOMIC DNA]</scope>
    <source>
        <strain evidence="8 9">CCRI-19302</strain>
    </source>
</reference>
<dbReference type="PANTHER" id="PTHR43280:SF28">
    <property type="entry name" value="HTH-TYPE TRANSCRIPTIONAL ACTIVATOR RHAS"/>
    <property type="match status" value="1"/>
</dbReference>
<protein>
    <submittedName>
        <fullName evidence="8">AraC family transcriptional regulator</fullName>
    </submittedName>
</protein>
<evidence type="ECO:0000256" key="4">
    <source>
        <dbReference type="SAM" id="Coils"/>
    </source>
</evidence>
<gene>
    <name evidence="7" type="ORF">C8E03_105177</name>
    <name evidence="8" type="ORF">CG710_011620</name>
</gene>
<evidence type="ECO:0000313" key="8">
    <source>
        <dbReference type="EMBL" id="RDY31022.1"/>
    </source>
</evidence>
<dbReference type="Proteomes" id="UP000216411">
    <property type="component" value="Unassembled WGS sequence"/>
</dbReference>
<dbReference type="OrthoDB" id="1975037at2"/>
<dbReference type="SMART" id="SM00342">
    <property type="entry name" value="HTH_ARAC"/>
    <property type="match status" value="1"/>
</dbReference>
<comment type="caution">
    <text evidence="8">The sequence shown here is derived from an EMBL/GenBank/DDBJ whole genome shotgun (WGS) entry which is preliminary data.</text>
</comment>
<keyword evidence="3" id="KW-0804">Transcription</keyword>
<dbReference type="Gene3D" id="1.10.10.60">
    <property type="entry name" value="Homeodomain-like"/>
    <property type="match status" value="2"/>
</dbReference>
<dbReference type="GO" id="GO:0043565">
    <property type="term" value="F:sequence-specific DNA binding"/>
    <property type="evidence" value="ECO:0007669"/>
    <property type="project" value="InterPro"/>
</dbReference>
<evidence type="ECO:0000256" key="1">
    <source>
        <dbReference type="ARBA" id="ARBA00023015"/>
    </source>
</evidence>
<evidence type="ECO:0000259" key="6">
    <source>
        <dbReference type="PROSITE" id="PS01124"/>
    </source>
</evidence>
<evidence type="ECO:0000256" key="5">
    <source>
        <dbReference type="SAM" id="Phobius"/>
    </source>
</evidence>
<dbReference type="PROSITE" id="PS01124">
    <property type="entry name" value="HTH_ARAC_FAMILY_2"/>
    <property type="match status" value="1"/>
</dbReference>
<feature type="coiled-coil region" evidence="4">
    <location>
        <begin position="361"/>
        <end position="388"/>
    </location>
</feature>
<keyword evidence="9" id="KW-1185">Reference proteome</keyword>
<dbReference type="Proteomes" id="UP000247523">
    <property type="component" value="Unassembled WGS sequence"/>
</dbReference>
<dbReference type="EMBL" id="QICS01000005">
    <property type="protein sequence ID" value="PXV90268.1"/>
    <property type="molecule type" value="Genomic_DNA"/>
</dbReference>
<name>A0A255ICL3_9FIRM</name>
<keyword evidence="5" id="KW-0812">Transmembrane</keyword>
<keyword evidence="5" id="KW-0472">Membrane</keyword>
<dbReference type="InterPro" id="IPR009057">
    <property type="entry name" value="Homeodomain-like_sf"/>
</dbReference>
<dbReference type="AlphaFoldDB" id="A0A255ICL3"/>
<keyword evidence="5" id="KW-1133">Transmembrane helix</keyword>
<accession>A0A255ICL3</accession>
<dbReference type="InterPro" id="IPR001387">
    <property type="entry name" value="Cro/C1-type_HTH"/>
</dbReference>
<keyword evidence="2" id="KW-0238">DNA-binding</keyword>
<evidence type="ECO:0000313" key="7">
    <source>
        <dbReference type="EMBL" id="PXV90268.1"/>
    </source>
</evidence>
<evidence type="ECO:0000313" key="10">
    <source>
        <dbReference type="Proteomes" id="UP000247523"/>
    </source>
</evidence>
<feature type="domain" description="HTH araC/xylS-type" evidence="6">
    <location>
        <begin position="673"/>
        <end position="771"/>
    </location>
</feature>
<keyword evidence="4" id="KW-0175">Coiled coil</keyword>
<evidence type="ECO:0000256" key="2">
    <source>
        <dbReference type="ARBA" id="ARBA00023125"/>
    </source>
</evidence>
<dbReference type="RefSeq" id="WP_094377800.1">
    <property type="nucleotide sequence ID" value="NZ_NOKA02000023.1"/>
</dbReference>
<feature type="transmembrane region" description="Helical" evidence="5">
    <location>
        <begin position="6"/>
        <end position="28"/>
    </location>
</feature>
<evidence type="ECO:0000256" key="3">
    <source>
        <dbReference type="ARBA" id="ARBA00023163"/>
    </source>
</evidence>